<evidence type="ECO:0000313" key="3">
    <source>
        <dbReference type="EMBL" id="SEA55254.1"/>
    </source>
</evidence>
<feature type="transmembrane region" description="Helical" evidence="1">
    <location>
        <begin position="62"/>
        <end position="80"/>
    </location>
</feature>
<evidence type="ECO:0000313" key="4">
    <source>
        <dbReference type="Proteomes" id="UP000182257"/>
    </source>
</evidence>
<feature type="transmembrane region" description="Helical" evidence="1">
    <location>
        <begin position="235"/>
        <end position="256"/>
    </location>
</feature>
<feature type="domain" description="Acyltransferase 3" evidence="2">
    <location>
        <begin position="6"/>
        <end position="332"/>
    </location>
</feature>
<organism evidence="3 4">
    <name type="scientific">Xylanibacter ruminicola</name>
    <name type="common">Prevotella ruminicola</name>
    <dbReference type="NCBI Taxonomy" id="839"/>
    <lineage>
        <taxon>Bacteria</taxon>
        <taxon>Pseudomonadati</taxon>
        <taxon>Bacteroidota</taxon>
        <taxon>Bacteroidia</taxon>
        <taxon>Bacteroidales</taxon>
        <taxon>Prevotellaceae</taxon>
        <taxon>Xylanibacter</taxon>
    </lineage>
</organism>
<proteinExistence type="predicted"/>
<protein>
    <submittedName>
        <fullName evidence="3">Fucose 4-O-acetylase</fullName>
    </submittedName>
</protein>
<dbReference type="GO" id="GO:0016747">
    <property type="term" value="F:acyltransferase activity, transferring groups other than amino-acyl groups"/>
    <property type="evidence" value="ECO:0007669"/>
    <property type="project" value="InterPro"/>
</dbReference>
<feature type="transmembrane region" description="Helical" evidence="1">
    <location>
        <begin position="7"/>
        <end position="23"/>
    </location>
</feature>
<keyword evidence="1" id="KW-0812">Transmembrane</keyword>
<keyword evidence="1" id="KW-1133">Transmembrane helix</keyword>
<feature type="transmembrane region" description="Helical" evidence="1">
    <location>
        <begin position="113"/>
        <end position="129"/>
    </location>
</feature>
<dbReference type="RefSeq" id="WP_074761126.1">
    <property type="nucleotide sequence ID" value="NZ_FNRF01000003.1"/>
</dbReference>
<keyword evidence="1" id="KW-0472">Membrane</keyword>
<reference evidence="3 4" key="1">
    <citation type="submission" date="2016-10" db="EMBL/GenBank/DDBJ databases">
        <authorList>
            <person name="de Groot N.N."/>
        </authorList>
    </citation>
    <scope>NUCLEOTIDE SEQUENCE [LARGE SCALE GENOMIC DNA]</scope>
    <source>
        <strain evidence="3 4">D31d</strain>
    </source>
</reference>
<dbReference type="Pfam" id="PF01757">
    <property type="entry name" value="Acyl_transf_3"/>
    <property type="match status" value="1"/>
</dbReference>
<feature type="transmembrane region" description="Helical" evidence="1">
    <location>
        <begin position="316"/>
        <end position="336"/>
    </location>
</feature>
<dbReference type="OrthoDB" id="9809782at2"/>
<feature type="transmembrane region" description="Helical" evidence="1">
    <location>
        <begin position="166"/>
        <end position="187"/>
    </location>
</feature>
<evidence type="ECO:0000256" key="1">
    <source>
        <dbReference type="SAM" id="Phobius"/>
    </source>
</evidence>
<gene>
    <name evidence="3" type="ORF">SAMN05216462_1764</name>
</gene>
<dbReference type="Proteomes" id="UP000182257">
    <property type="component" value="Unassembled WGS sequence"/>
</dbReference>
<sequence length="346" mass="39836">MKKRFVWVDYLKATLIFLMVLGHSSQQGIVGAVLSSFHMPAFFMVSGFLYHNREPKKLLKSFVFPFIIYYLLWLFKVQFINYQTEGHFISGYISETFCGLLTSDLSVNAKSSFPGYWFLIVLLLIRLYAGDLKIFRNFSLYRLQLSLTVIILYGVLLALFPNQTQFISRIYLIKAIVCFPFFYLGIYVREMSVEKRERLFSLSQIWLVLLFASSLILSSINGPVNVMLSEYGKNFVLFIINTLPMTLFLINIFMRFTSPNSKYDINASTIKTMRNKITSVVTVISDGTLLILGIHGIIIGFFKMAFQNTSFFSNPFRPLCCACIVMIICYPLIILAKKRMPILLGK</sequence>
<dbReference type="EMBL" id="FNRF01000003">
    <property type="protein sequence ID" value="SEA55254.1"/>
    <property type="molecule type" value="Genomic_DNA"/>
</dbReference>
<evidence type="ECO:0000259" key="2">
    <source>
        <dbReference type="Pfam" id="PF01757"/>
    </source>
</evidence>
<dbReference type="InterPro" id="IPR052734">
    <property type="entry name" value="Nod_factor_acetyltransferase"/>
</dbReference>
<feature type="transmembrane region" description="Helical" evidence="1">
    <location>
        <begin position="277"/>
        <end position="304"/>
    </location>
</feature>
<feature type="transmembrane region" description="Helical" evidence="1">
    <location>
        <begin position="29"/>
        <end position="50"/>
    </location>
</feature>
<feature type="transmembrane region" description="Helical" evidence="1">
    <location>
        <begin position="199"/>
        <end position="220"/>
    </location>
</feature>
<dbReference type="PANTHER" id="PTHR37312:SF1">
    <property type="entry name" value="MEMBRANE-BOUND ACYLTRANSFERASE YKRP-RELATED"/>
    <property type="match status" value="1"/>
</dbReference>
<dbReference type="AlphaFoldDB" id="A0A1H4C4I0"/>
<name>A0A1H4C4I0_XYLRU</name>
<feature type="transmembrane region" description="Helical" evidence="1">
    <location>
        <begin position="141"/>
        <end position="160"/>
    </location>
</feature>
<dbReference type="PANTHER" id="PTHR37312">
    <property type="entry name" value="MEMBRANE-BOUND ACYLTRANSFERASE YKRP-RELATED"/>
    <property type="match status" value="1"/>
</dbReference>
<accession>A0A1H4C4I0</accession>
<dbReference type="InterPro" id="IPR002656">
    <property type="entry name" value="Acyl_transf_3_dom"/>
</dbReference>